<dbReference type="SUPFAM" id="SSF63411">
    <property type="entry name" value="LuxS/MPP-like metallohydrolase"/>
    <property type="match status" value="2"/>
</dbReference>
<dbReference type="RefSeq" id="WP_066650472.1">
    <property type="nucleotide sequence ID" value="NZ_VWXL01000077.1"/>
</dbReference>
<dbReference type="Proteomes" id="UP000469440">
    <property type="component" value="Unassembled WGS sequence"/>
</dbReference>
<dbReference type="OrthoDB" id="9762085at2"/>
<dbReference type="InterPro" id="IPR011249">
    <property type="entry name" value="Metalloenz_LuxS/M16"/>
</dbReference>
<protein>
    <submittedName>
        <fullName evidence="2">Peptidase M16 inactive domain protein</fullName>
    </submittedName>
</protein>
<feature type="domain" description="Peptidase M16 C-terminal" evidence="1">
    <location>
        <begin position="184"/>
        <end position="358"/>
    </location>
</feature>
<comment type="caution">
    <text evidence="2">The sequence shown here is derived from an EMBL/GenBank/DDBJ whole genome shotgun (WGS) entry which is preliminary data.</text>
</comment>
<gene>
    <name evidence="2" type="ORF">CAFE_26680</name>
</gene>
<dbReference type="NCBIfam" id="NF047422">
    <property type="entry name" value="YfmF_fam"/>
    <property type="match status" value="1"/>
</dbReference>
<keyword evidence="3" id="KW-1185">Reference proteome</keyword>
<reference evidence="2 3" key="1">
    <citation type="submission" date="2019-09" db="EMBL/GenBank/DDBJ databases">
        <title>Genome sequence of Clostridium sp. EA1.</title>
        <authorList>
            <person name="Poehlein A."/>
            <person name="Bengelsdorf F.R."/>
            <person name="Daniel R."/>
        </authorList>
    </citation>
    <scope>NUCLEOTIDE SEQUENCE [LARGE SCALE GENOMIC DNA]</scope>
    <source>
        <strain evidence="2 3">EA1</strain>
    </source>
</reference>
<dbReference type="PANTHER" id="PTHR11851">
    <property type="entry name" value="METALLOPROTEASE"/>
    <property type="match status" value="1"/>
</dbReference>
<dbReference type="GO" id="GO:0046872">
    <property type="term" value="F:metal ion binding"/>
    <property type="evidence" value="ECO:0007669"/>
    <property type="project" value="InterPro"/>
</dbReference>
<dbReference type="Gene3D" id="3.30.830.10">
    <property type="entry name" value="Metalloenzyme, LuxS/M16 peptidase-like"/>
    <property type="match status" value="2"/>
</dbReference>
<evidence type="ECO:0000259" key="1">
    <source>
        <dbReference type="Pfam" id="PF05193"/>
    </source>
</evidence>
<dbReference type="PANTHER" id="PTHR11851:SF186">
    <property type="entry name" value="INACTIVE METALLOPROTEASE YMFF-RELATED"/>
    <property type="match status" value="1"/>
</dbReference>
<organism evidence="2 3">
    <name type="scientific">Caproicibacter fermentans</name>
    <dbReference type="NCBI Taxonomy" id="2576756"/>
    <lineage>
        <taxon>Bacteria</taxon>
        <taxon>Bacillati</taxon>
        <taxon>Bacillota</taxon>
        <taxon>Clostridia</taxon>
        <taxon>Eubacteriales</taxon>
        <taxon>Acutalibacteraceae</taxon>
        <taxon>Caproicibacter</taxon>
    </lineage>
</organism>
<dbReference type="AlphaFoldDB" id="A0A6N8I1U9"/>
<evidence type="ECO:0000313" key="3">
    <source>
        <dbReference type="Proteomes" id="UP000469440"/>
    </source>
</evidence>
<dbReference type="InterPro" id="IPR050361">
    <property type="entry name" value="MPP/UQCRC_Complex"/>
</dbReference>
<proteinExistence type="predicted"/>
<dbReference type="InterPro" id="IPR007863">
    <property type="entry name" value="Peptidase_M16_C"/>
</dbReference>
<dbReference type="Pfam" id="PF05193">
    <property type="entry name" value="Peptidase_M16_C"/>
    <property type="match status" value="1"/>
</dbReference>
<dbReference type="EMBL" id="VWXL01000077">
    <property type="protein sequence ID" value="MVB11939.1"/>
    <property type="molecule type" value="Genomic_DNA"/>
</dbReference>
<name>A0A6N8I1U9_9FIRM</name>
<accession>A0A6N8I1U9</accession>
<sequence length="426" mass="47636">MTGIEQRAVCSGVNFRSIRDDRFKTIRMSVHFLWPLAKETVSENSILPFLLSRASRKYPDFSKLNAHLAELYGAVLDANVQKLGDIQVLSVSASGIADRYSLNGESVSAELAKLLCSIIFDPPLENGLFPVQGFEQEKRQLIEMVDSEFNDKRMYAKLKCEELMCAKEPYGIGRCGTRQQIQELKREDLTQVWENLIHRAKAEIMVLGDCDPEPVYQDFYAAFQNLARTDSVDCPNQSVPSAASAAETTEKMDVVQSKLVMGFRTACAEPDAGVPAMKLFNALFGGTPSSKLFLNVREKLSLCYYCSSQFNPMKGILLVQSGVETKNIDRAKQEILNQLEEVQKGSFDENELAAAKLSLCNSYRTLSDSLDGLEAWYLSQTFRPKVKRPEEEAELVNAVTREQVIEAARKLTLDTVYRLEGSGVEA</sequence>
<evidence type="ECO:0000313" key="2">
    <source>
        <dbReference type="EMBL" id="MVB11939.1"/>
    </source>
</evidence>